<dbReference type="AlphaFoldDB" id="A0A6I8VQ48"/>
<dbReference type="PANTHER" id="PTHR21112">
    <property type="entry name" value="CHEMOSENSORY PROTEIN A 29A-RELATED"/>
    <property type="match status" value="1"/>
</dbReference>
<sequence>MAASIRTETETKTKTETQQQFPLPATPSAEEKEEDDKSISSVPFVEIPIESEFTKDQEQEQEQEQWREQDLYHHLVYGVQVRHEARALARALQCILQTHLIPKPYEARLVSFISLSDGVWDVSKVRLIGRDRKMNGTISLLEDMDDDQYSFYAEAYIDTTGSGIYKKLPYTMPMTPACKGFKMYLPYFADSAKVGVNIDFPVDGPPCPLPKGTYYLKDILLNTSKWPSVMPRGYMKGVSYFFKNGKSAGVLEVTTHVVDRD</sequence>
<keyword evidence="2" id="KW-1185">Reference proteome</keyword>
<dbReference type="KEGG" id="dpo:6897267"/>
<organism evidence="2 3">
    <name type="scientific">Drosophila pseudoobscura pseudoobscura</name>
    <name type="common">Fruit fly</name>
    <dbReference type="NCBI Taxonomy" id="46245"/>
    <lineage>
        <taxon>Eukaryota</taxon>
        <taxon>Metazoa</taxon>
        <taxon>Ecdysozoa</taxon>
        <taxon>Arthropoda</taxon>
        <taxon>Hexapoda</taxon>
        <taxon>Insecta</taxon>
        <taxon>Pterygota</taxon>
        <taxon>Neoptera</taxon>
        <taxon>Endopterygota</taxon>
        <taxon>Diptera</taxon>
        <taxon>Brachycera</taxon>
        <taxon>Muscomorpha</taxon>
        <taxon>Ephydroidea</taxon>
        <taxon>Drosophilidae</taxon>
        <taxon>Drosophila</taxon>
        <taxon>Sophophora</taxon>
    </lineage>
</organism>
<dbReference type="RefSeq" id="XP_033233167.1">
    <property type="nucleotide sequence ID" value="XM_033377276.1"/>
</dbReference>
<protein>
    <submittedName>
        <fullName evidence="3">Uncharacterized protein CheA84a</fullName>
    </submittedName>
</protein>
<proteinExistence type="predicted"/>
<evidence type="ECO:0000313" key="2">
    <source>
        <dbReference type="Proteomes" id="UP000001819"/>
    </source>
</evidence>
<gene>
    <name evidence="3" type="primary">CheA84a</name>
</gene>
<evidence type="ECO:0000313" key="3">
    <source>
        <dbReference type="RefSeq" id="XP_033233167.1"/>
    </source>
</evidence>
<evidence type="ECO:0000256" key="1">
    <source>
        <dbReference type="SAM" id="MobiDB-lite"/>
    </source>
</evidence>
<dbReference type="InterPro" id="IPR010512">
    <property type="entry name" value="DUF1091"/>
</dbReference>
<reference evidence="3" key="2">
    <citation type="submission" date="2025-08" db="UniProtKB">
        <authorList>
            <consortium name="RefSeq"/>
        </authorList>
    </citation>
    <scope>IDENTIFICATION</scope>
    <source>
        <strain evidence="3">MV-25-SWS-2005</strain>
        <tissue evidence="3">Whole body</tissue>
    </source>
</reference>
<accession>A0A6I8VQ48</accession>
<reference evidence="2" key="1">
    <citation type="submission" date="2024-06" db="UniProtKB">
        <authorList>
            <consortium name="RefSeq"/>
        </authorList>
    </citation>
    <scope>NUCLEOTIDE SEQUENCE [LARGE SCALE GENOMIC DNA]</scope>
    <source>
        <strain evidence="2">MV2-25</strain>
    </source>
</reference>
<feature type="region of interest" description="Disordered" evidence="1">
    <location>
        <begin position="1"/>
        <end position="41"/>
    </location>
</feature>
<dbReference type="InParanoid" id="A0A6I8VQ48"/>
<dbReference type="FunCoup" id="A0A6I8VQ48">
    <property type="interactions" value="6"/>
</dbReference>
<name>A0A6I8VQ48_DROPS</name>
<dbReference type="Proteomes" id="UP000001819">
    <property type="component" value="Chromosome 2"/>
</dbReference>
<dbReference type="Pfam" id="PF06477">
    <property type="entry name" value="DUF1091"/>
    <property type="match status" value="1"/>
</dbReference>
<dbReference type="PANTHER" id="PTHR21112:SF0">
    <property type="entry name" value="CHEMOSENSORY PROTEIN A 29A-RELATED"/>
    <property type="match status" value="1"/>
</dbReference>